<proteinExistence type="predicted"/>
<name>C9L7S2_BLAHA</name>
<sequence>MMKELKQKYIDILEENDWSVSSYTDDGRVELQKYSPAGEDFSIIVEVEDFTESVRKYANDFDADEHAEMWIEARGEVNGVPESIRELIEDAEAIQEMLDGLADALEAV</sequence>
<gene>
    <name evidence="1" type="ORF">BLAHAN_05442</name>
</gene>
<reference evidence="1" key="1">
    <citation type="submission" date="2009-09" db="EMBL/GenBank/DDBJ databases">
        <authorList>
            <person name="Weinstock G."/>
            <person name="Sodergren E."/>
            <person name="Clifton S."/>
            <person name="Fulton L."/>
            <person name="Fulton B."/>
            <person name="Courtney L."/>
            <person name="Fronick C."/>
            <person name="Harrison M."/>
            <person name="Strong C."/>
            <person name="Farmer C."/>
            <person name="Delahaunty K."/>
            <person name="Markovic C."/>
            <person name="Hall O."/>
            <person name="Minx P."/>
            <person name="Tomlinson C."/>
            <person name="Mitreva M."/>
            <person name="Nelson J."/>
            <person name="Hou S."/>
            <person name="Wollam A."/>
            <person name="Pepin K.H."/>
            <person name="Johnson M."/>
            <person name="Bhonagiri V."/>
            <person name="Nash W.E."/>
            <person name="Warren W."/>
            <person name="Chinwalla A."/>
            <person name="Mardis E.R."/>
            <person name="Wilson R.K."/>
        </authorList>
    </citation>
    <scope>NUCLEOTIDE SEQUENCE [LARGE SCALE GENOMIC DNA]</scope>
    <source>
        <strain evidence="1">DSM 20583</strain>
    </source>
</reference>
<evidence type="ECO:0000313" key="1">
    <source>
        <dbReference type="EMBL" id="EEX21817.1"/>
    </source>
</evidence>
<dbReference type="RefSeq" id="WP_003020578.1">
    <property type="nucleotide sequence ID" value="NZ_CP022413.2"/>
</dbReference>
<dbReference type="EMBL" id="ABYU02000016">
    <property type="protein sequence ID" value="EEX21817.1"/>
    <property type="molecule type" value="Genomic_DNA"/>
</dbReference>
<organism evidence="1 2">
    <name type="scientific">Blautia hansenii DSM 20583</name>
    <dbReference type="NCBI Taxonomy" id="537007"/>
    <lineage>
        <taxon>Bacteria</taxon>
        <taxon>Bacillati</taxon>
        <taxon>Bacillota</taxon>
        <taxon>Clostridia</taxon>
        <taxon>Lachnospirales</taxon>
        <taxon>Lachnospiraceae</taxon>
        <taxon>Blautia</taxon>
    </lineage>
</organism>
<accession>C9L7S2</accession>
<protein>
    <submittedName>
        <fullName evidence="1">Uncharacterized protein</fullName>
    </submittedName>
</protein>
<dbReference type="KEGG" id="bhan:CGC63_09500"/>
<comment type="caution">
    <text evidence="1">The sequence shown here is derived from an EMBL/GenBank/DDBJ whole genome shotgun (WGS) entry which is preliminary data.</text>
</comment>
<dbReference type="HOGENOM" id="CLU_2219184_0_0_9"/>
<evidence type="ECO:0000313" key="2">
    <source>
        <dbReference type="Proteomes" id="UP000003755"/>
    </source>
</evidence>
<dbReference type="AlphaFoldDB" id="C9L7S2"/>
<keyword evidence="2" id="KW-1185">Reference proteome</keyword>
<dbReference type="Proteomes" id="UP000003755">
    <property type="component" value="Unassembled WGS sequence"/>
</dbReference>
<dbReference type="STRING" id="537007.BLAHAN_05442"/>